<dbReference type="KEGG" id="mmec:FIU01_11075"/>
<dbReference type="CDD" id="cd02947">
    <property type="entry name" value="TRX_family"/>
    <property type="match status" value="1"/>
</dbReference>
<protein>
    <submittedName>
        <fullName evidence="2">Thioredoxin family protein</fullName>
    </submittedName>
</protein>
<feature type="chain" id="PRO_5022969853" evidence="1">
    <location>
        <begin position="19"/>
        <end position="63"/>
    </location>
</feature>
<dbReference type="AlphaFoldDB" id="A0A5B8CVB1"/>
<sequence length="63" mass="6836">MKALIFGFLVLVATQSYADMKAFHATEFDQQIKSVVAVVISAHAPGCPTCRAQKPILKELSSQ</sequence>
<evidence type="ECO:0000313" key="3">
    <source>
        <dbReference type="Proteomes" id="UP000311008"/>
    </source>
</evidence>
<dbReference type="InterPro" id="IPR036249">
    <property type="entry name" value="Thioredoxin-like_sf"/>
</dbReference>
<gene>
    <name evidence="2" type="ORF">FIU01_11075</name>
</gene>
<dbReference type="Proteomes" id="UP000311008">
    <property type="component" value="Chromosome"/>
</dbReference>
<accession>A0A5B8CVB1</accession>
<dbReference type="Gene3D" id="3.40.30.10">
    <property type="entry name" value="Glutaredoxin"/>
    <property type="match status" value="1"/>
</dbReference>
<keyword evidence="1" id="KW-0732">Signal</keyword>
<organism evidence="2 3">
    <name type="scientific">Methylophilus medardicus</name>
    <dbReference type="NCBI Taxonomy" id="2588534"/>
    <lineage>
        <taxon>Bacteria</taxon>
        <taxon>Pseudomonadati</taxon>
        <taxon>Pseudomonadota</taxon>
        <taxon>Betaproteobacteria</taxon>
        <taxon>Nitrosomonadales</taxon>
        <taxon>Methylophilaceae</taxon>
        <taxon>Methylophilus</taxon>
    </lineage>
</organism>
<feature type="signal peptide" evidence="1">
    <location>
        <begin position="1"/>
        <end position="18"/>
    </location>
</feature>
<evidence type="ECO:0000256" key="1">
    <source>
        <dbReference type="SAM" id="SignalP"/>
    </source>
</evidence>
<proteinExistence type="predicted"/>
<dbReference type="RefSeq" id="WP_140004333.1">
    <property type="nucleotide sequence ID" value="NZ_CP040946.1"/>
</dbReference>
<keyword evidence="3" id="KW-1185">Reference proteome</keyword>
<dbReference type="OrthoDB" id="9798454at2"/>
<name>A0A5B8CVB1_9PROT</name>
<dbReference type="EMBL" id="CP040946">
    <property type="protein sequence ID" value="QDC45006.1"/>
    <property type="molecule type" value="Genomic_DNA"/>
</dbReference>
<evidence type="ECO:0000313" key="2">
    <source>
        <dbReference type="EMBL" id="QDC45006.1"/>
    </source>
</evidence>
<reference evidence="3" key="1">
    <citation type="journal article" date="2019" name="ISME J.">
        <title>Evolution in action: habitat transition from sediment to the pelagial leads to genome streamlining in Methylophilaceae.</title>
        <authorList>
            <person name="Salcher M."/>
            <person name="Schaefle D."/>
            <person name="Kaspar M."/>
            <person name="Neuenschwander S.M."/>
            <person name="Ghai R."/>
        </authorList>
    </citation>
    <scope>NUCLEOTIDE SEQUENCE [LARGE SCALE GENOMIC DNA]</scope>
    <source>
        <strain evidence="3">MMS-M-51</strain>
    </source>
</reference>
<dbReference type="SUPFAM" id="SSF52833">
    <property type="entry name" value="Thioredoxin-like"/>
    <property type="match status" value="1"/>
</dbReference>